<dbReference type="GO" id="GO:0008270">
    <property type="term" value="F:zinc ion binding"/>
    <property type="evidence" value="ECO:0007669"/>
    <property type="project" value="UniProtKB-KW"/>
</dbReference>
<keyword evidence="3" id="KW-0479">Metal-binding</keyword>
<dbReference type="Proteomes" id="UP000283530">
    <property type="component" value="Unassembled WGS sequence"/>
</dbReference>
<comment type="subcellular location">
    <subcellularLocation>
        <location evidence="1 8">Nucleus</location>
    </subcellularLocation>
</comment>
<dbReference type="PROSITE" id="PS50119">
    <property type="entry name" value="ZF_BBOX"/>
    <property type="match status" value="1"/>
</dbReference>
<keyword evidence="5" id="KW-0862">Zinc</keyword>
<feature type="region of interest" description="Disordered" evidence="9">
    <location>
        <begin position="63"/>
        <end position="124"/>
    </location>
</feature>
<keyword evidence="4 7" id="KW-0863">Zinc-finger</keyword>
<dbReference type="InterPro" id="IPR049808">
    <property type="entry name" value="CONSTANS-like_Bbox1"/>
</dbReference>
<dbReference type="EMBL" id="QPKB01000001">
    <property type="protein sequence ID" value="RWR74959.1"/>
    <property type="molecule type" value="Genomic_DNA"/>
</dbReference>
<evidence type="ECO:0000313" key="13">
    <source>
        <dbReference type="Proteomes" id="UP000283530"/>
    </source>
</evidence>
<dbReference type="InterPro" id="IPR010402">
    <property type="entry name" value="CCT_domain"/>
</dbReference>
<dbReference type="GO" id="GO:0006355">
    <property type="term" value="P:regulation of DNA-templated transcription"/>
    <property type="evidence" value="ECO:0007669"/>
    <property type="project" value="TreeGrafter"/>
</dbReference>
<dbReference type="AlphaFoldDB" id="A0A443N8T3"/>
<feature type="domain" description="CCT" evidence="11">
    <location>
        <begin position="329"/>
        <end position="371"/>
    </location>
</feature>
<dbReference type="OrthoDB" id="153872at2759"/>
<evidence type="ECO:0000256" key="2">
    <source>
        <dbReference type="ARBA" id="ARBA00010024"/>
    </source>
</evidence>
<evidence type="ECO:0000259" key="10">
    <source>
        <dbReference type="PROSITE" id="PS50119"/>
    </source>
</evidence>
<evidence type="ECO:0000256" key="9">
    <source>
        <dbReference type="SAM" id="MobiDB-lite"/>
    </source>
</evidence>
<feature type="domain" description="B box-type" evidence="10">
    <location>
        <begin position="14"/>
        <end position="61"/>
    </location>
</feature>
<dbReference type="Pfam" id="PF00643">
    <property type="entry name" value="zf-B_box"/>
    <property type="match status" value="1"/>
</dbReference>
<name>A0A443N8T3_9MAGN</name>
<evidence type="ECO:0000256" key="8">
    <source>
        <dbReference type="PROSITE-ProRule" id="PRU00357"/>
    </source>
</evidence>
<keyword evidence="6 8" id="KW-0539">Nucleus</keyword>
<evidence type="ECO:0000256" key="1">
    <source>
        <dbReference type="ARBA" id="ARBA00004123"/>
    </source>
</evidence>
<dbReference type="CDD" id="cd19821">
    <property type="entry name" value="Bbox1_BBX-like"/>
    <property type="match status" value="1"/>
</dbReference>
<accession>A0A443N8T3</accession>
<sequence>MSSEKRSANALGGKTARPCDSCLCKRARWYCAADDAFLCQACDASVHSANQLARRHERLSLKTSAGSPLRTEPLPPWLHGFRRKARTPRHSKPKSSAAAGAEQPQIPLLVPDLSSGDDSSPPDEEQLLYRVPIFDPVADSALPAANPLAASNRGESKPSIPASVHDACLDFDTCDADLAADMESLLGKDLDSDSFCMDALGLMDAGEGEMEMEWKVKMEEVDDMALDTTRHVECELDLSSDTLDLKFGYESPTTAMNCEDEEVVEKKKICLRLNYESVITAWDTQGSPWMNGDRPNFNPDDCWPDWMGLEPQQLYQMGGVGGQMMDRGREARVSRYREKRRSRLFSKKIRYEVRKLNAEKRPRMKGRFVKRASLVGPPAAAVGATGFGF</sequence>
<evidence type="ECO:0000256" key="6">
    <source>
        <dbReference type="ARBA" id="ARBA00023242"/>
    </source>
</evidence>
<dbReference type="PROSITE" id="PS51017">
    <property type="entry name" value="CCT"/>
    <property type="match status" value="1"/>
</dbReference>
<dbReference type="InterPro" id="IPR000315">
    <property type="entry name" value="Znf_B-box"/>
</dbReference>
<dbReference type="PANTHER" id="PTHR31874:SF1">
    <property type="entry name" value="ZINC FINGER PROTEIN CONSTANS-LIKE 6"/>
    <property type="match status" value="1"/>
</dbReference>
<dbReference type="STRING" id="337451.A0A443N8T3"/>
<dbReference type="PANTHER" id="PTHR31874">
    <property type="entry name" value="CCT MOTIF FAMILY PROTEIN, EXPRESSED"/>
    <property type="match status" value="1"/>
</dbReference>
<dbReference type="Pfam" id="PF06203">
    <property type="entry name" value="CCT"/>
    <property type="match status" value="1"/>
</dbReference>
<organism evidence="12 13">
    <name type="scientific">Cinnamomum micranthum f. kanehirae</name>
    <dbReference type="NCBI Taxonomy" id="337451"/>
    <lineage>
        <taxon>Eukaryota</taxon>
        <taxon>Viridiplantae</taxon>
        <taxon>Streptophyta</taxon>
        <taxon>Embryophyta</taxon>
        <taxon>Tracheophyta</taxon>
        <taxon>Spermatophyta</taxon>
        <taxon>Magnoliopsida</taxon>
        <taxon>Magnoliidae</taxon>
        <taxon>Laurales</taxon>
        <taxon>Lauraceae</taxon>
        <taxon>Cinnamomum</taxon>
    </lineage>
</organism>
<evidence type="ECO:0000313" key="12">
    <source>
        <dbReference type="EMBL" id="RWR74959.1"/>
    </source>
</evidence>
<comment type="similarity">
    <text evidence="2">Belongs to the CONSTANS family.</text>
</comment>
<evidence type="ECO:0000256" key="5">
    <source>
        <dbReference type="ARBA" id="ARBA00022833"/>
    </source>
</evidence>
<protein>
    <submittedName>
        <fullName evidence="12">Zinc finger protein CONSTANS-LIKE 16</fullName>
    </submittedName>
</protein>
<dbReference type="GO" id="GO:0005634">
    <property type="term" value="C:nucleus"/>
    <property type="evidence" value="ECO:0007669"/>
    <property type="project" value="UniProtKB-SubCell"/>
</dbReference>
<evidence type="ECO:0000256" key="7">
    <source>
        <dbReference type="PROSITE-ProRule" id="PRU00024"/>
    </source>
</evidence>
<dbReference type="SMART" id="SM00336">
    <property type="entry name" value="BBOX"/>
    <property type="match status" value="1"/>
</dbReference>
<reference evidence="12 13" key="1">
    <citation type="journal article" date="2019" name="Nat. Plants">
        <title>Stout camphor tree genome fills gaps in understanding of flowering plant genome evolution.</title>
        <authorList>
            <person name="Chaw S.M."/>
            <person name="Liu Y.C."/>
            <person name="Wu Y.W."/>
            <person name="Wang H.Y."/>
            <person name="Lin C.I."/>
            <person name="Wu C.S."/>
            <person name="Ke H.M."/>
            <person name="Chang L.Y."/>
            <person name="Hsu C.Y."/>
            <person name="Yang H.T."/>
            <person name="Sudianto E."/>
            <person name="Hsu M.H."/>
            <person name="Wu K.P."/>
            <person name="Wang L.N."/>
            <person name="Leebens-Mack J.H."/>
            <person name="Tsai I.J."/>
        </authorList>
    </citation>
    <scope>NUCLEOTIDE SEQUENCE [LARGE SCALE GENOMIC DNA]</scope>
    <source>
        <strain evidence="13">cv. Chaw 1501</strain>
        <tissue evidence="12">Young leaves</tissue>
    </source>
</reference>
<dbReference type="InterPro" id="IPR052453">
    <property type="entry name" value="CONSTANS-like_ZF"/>
</dbReference>
<evidence type="ECO:0000256" key="3">
    <source>
        <dbReference type="ARBA" id="ARBA00022723"/>
    </source>
</evidence>
<feature type="compositionally biased region" description="Basic residues" evidence="9">
    <location>
        <begin position="80"/>
        <end position="93"/>
    </location>
</feature>
<comment type="caution">
    <text evidence="12">The sequence shown here is derived from an EMBL/GenBank/DDBJ whole genome shotgun (WGS) entry which is preliminary data.</text>
</comment>
<gene>
    <name evidence="12" type="ORF">CKAN_00331800</name>
</gene>
<evidence type="ECO:0000256" key="4">
    <source>
        <dbReference type="ARBA" id="ARBA00022771"/>
    </source>
</evidence>
<evidence type="ECO:0000259" key="11">
    <source>
        <dbReference type="PROSITE" id="PS51017"/>
    </source>
</evidence>
<keyword evidence="13" id="KW-1185">Reference proteome</keyword>
<feature type="compositionally biased region" description="Low complexity" evidence="9">
    <location>
        <begin position="107"/>
        <end position="119"/>
    </location>
</feature>
<proteinExistence type="inferred from homology"/>